<feature type="region of interest" description="Disordered" evidence="1">
    <location>
        <begin position="1"/>
        <end position="52"/>
    </location>
</feature>
<evidence type="ECO:0000256" key="1">
    <source>
        <dbReference type="SAM" id="MobiDB-lite"/>
    </source>
</evidence>
<keyword evidence="3" id="KW-1185">Reference proteome</keyword>
<accession>A0AAD1R5B2</accession>
<name>A0AAD1R5B2_PELCU</name>
<evidence type="ECO:0000313" key="2">
    <source>
        <dbReference type="EMBL" id="CAH2224256.1"/>
    </source>
</evidence>
<reference evidence="2" key="1">
    <citation type="submission" date="2022-03" db="EMBL/GenBank/DDBJ databases">
        <authorList>
            <person name="Alioto T."/>
            <person name="Alioto T."/>
            <person name="Gomez Garrido J."/>
        </authorList>
    </citation>
    <scope>NUCLEOTIDE SEQUENCE</scope>
</reference>
<feature type="compositionally biased region" description="Polar residues" evidence="1">
    <location>
        <begin position="41"/>
        <end position="52"/>
    </location>
</feature>
<sequence length="70" mass="7657">MAAGPDRRKRPLLGALGAHRGLLREKSSEQPTYPETRPGVLQSTPRTLSGDQLTGKADRKVFMLQADTIL</sequence>
<protein>
    <submittedName>
        <fullName evidence="2">Uncharacterized protein</fullName>
    </submittedName>
</protein>
<organism evidence="2 3">
    <name type="scientific">Pelobates cultripes</name>
    <name type="common">Western spadefoot toad</name>
    <dbReference type="NCBI Taxonomy" id="61616"/>
    <lineage>
        <taxon>Eukaryota</taxon>
        <taxon>Metazoa</taxon>
        <taxon>Chordata</taxon>
        <taxon>Craniata</taxon>
        <taxon>Vertebrata</taxon>
        <taxon>Euteleostomi</taxon>
        <taxon>Amphibia</taxon>
        <taxon>Batrachia</taxon>
        <taxon>Anura</taxon>
        <taxon>Pelobatoidea</taxon>
        <taxon>Pelobatidae</taxon>
        <taxon>Pelobates</taxon>
    </lineage>
</organism>
<evidence type="ECO:0000313" key="3">
    <source>
        <dbReference type="Proteomes" id="UP001295444"/>
    </source>
</evidence>
<proteinExistence type="predicted"/>
<dbReference type="EMBL" id="OW240912">
    <property type="protein sequence ID" value="CAH2224256.1"/>
    <property type="molecule type" value="Genomic_DNA"/>
</dbReference>
<dbReference type="Proteomes" id="UP001295444">
    <property type="component" value="Chromosome 01"/>
</dbReference>
<gene>
    <name evidence="2" type="ORF">PECUL_23A005978</name>
</gene>
<dbReference type="AlphaFoldDB" id="A0AAD1R5B2"/>